<evidence type="ECO:0000313" key="8">
    <source>
        <dbReference type="Proteomes" id="UP001367508"/>
    </source>
</evidence>
<keyword evidence="3" id="KW-0804">Transcription</keyword>
<dbReference type="InterPro" id="IPR009057">
    <property type="entry name" value="Homeodomain-like_sf"/>
</dbReference>
<dbReference type="InterPro" id="IPR006447">
    <property type="entry name" value="Myb_dom_plants"/>
</dbReference>
<dbReference type="Gene3D" id="3.40.50.2300">
    <property type="match status" value="1"/>
</dbReference>
<dbReference type="GO" id="GO:0003677">
    <property type="term" value="F:DNA binding"/>
    <property type="evidence" value="ECO:0007669"/>
    <property type="project" value="InterPro"/>
</dbReference>
<reference evidence="7 8" key="1">
    <citation type="submission" date="2024-01" db="EMBL/GenBank/DDBJ databases">
        <title>The genomes of 5 underutilized Papilionoideae crops provide insights into root nodulation and disease resistanc.</title>
        <authorList>
            <person name="Jiang F."/>
        </authorList>
    </citation>
    <scope>NUCLEOTIDE SEQUENCE [LARGE SCALE GENOMIC DNA]</scope>
    <source>
        <strain evidence="7">LVBAO_FW01</strain>
        <tissue evidence="7">Leaves</tissue>
    </source>
</reference>
<evidence type="ECO:0000256" key="4">
    <source>
        <dbReference type="ARBA" id="ARBA00023242"/>
    </source>
</evidence>
<dbReference type="InterPro" id="IPR001789">
    <property type="entry name" value="Sig_transdc_resp-reg_receiver"/>
</dbReference>
<dbReference type="AlphaFoldDB" id="A0AAN9M945"/>
<keyword evidence="2" id="KW-0805">Transcription regulation</keyword>
<keyword evidence="8" id="KW-1185">Reference proteome</keyword>
<dbReference type="PROSITE" id="PS50110">
    <property type="entry name" value="RESPONSE_REGULATORY"/>
    <property type="match status" value="1"/>
</dbReference>
<sequence>MGDEETVSHFSKNNLPPFNVNVLVVDDDVISLNITVGLLTSLNYQAVGTRHSLQALDKLRNHEGYFHLIVTEVHLPDLDGFKLKEIVDKEFGIPIIMISAYNNEEIQEKALRCGVLRYILKPAALDDFKGIWQFAVLGMKGKKPINTKIAGDFAEETSLGSMDHNKLNCSSFKKEERKVKGKSDVKRALMNALEDDGSSITKKAKVIWTNKLQSQFLKAINIIGLENAVPKRILQVMNVQGLTRENVASHLQKHRLFLRRVARMFAIVLDKANEEKDFLLCKMSSTYPSLMLKIIQEDLEKTLKQSGRRTSNLETNDAYISHLRYKLSLLLRIASNSQQYSYSKMNPYVKGGLSSSKINNLGFTNNRPKPRPHHPYPNHFNDAYQLRSDSNLLQKPFQNFPNSSSRLVGYNFNTLDLGQTSTSNFVNCNAATSFQGSIGSSQIQPNRNGVPNANHWNASMNDGSINIVTSAELVKPNSIGEGVSTTNKVHSINQSSPIRDTDSRNIVVENFYKPQQHHHQIYDQGYHQTSATKDNIFASQATSDGSHFEGIDDNYFSMESILKEVPMQDENKGDDMGEDTVPSDCAMHKATPNLTSTKYEDEAVSKDIPVDSNQYDDFFSSLDQFSSQVNPSSKLFAVTYVSMLSTVSANGTFHSLEAFHVWPTYHYYFIWEYKRNLKSLLLHRSKVDLEAIAETVENSSEKISASCEGNSIEEPNVGMEFESEETAKHFYDEYARREGFVVRLDRCHRSEVDNRIISRRFSCNKQGFHVRGRNGTKPVHKPRASIREGCEAMMLVKVNKCGKWVVSKFVKEHSHPLNASGFPTYNRMMESKDRKIQQLTQELEHRDRLCQRYRRLLLSLLETVEEETECLSRKVELVVNNVQQLENEVQKPLNTV</sequence>
<dbReference type="Pfam" id="PF03101">
    <property type="entry name" value="FAR1"/>
    <property type="match status" value="1"/>
</dbReference>
<dbReference type="Proteomes" id="UP001367508">
    <property type="component" value="Unassembled WGS sequence"/>
</dbReference>
<dbReference type="Pfam" id="PF00072">
    <property type="entry name" value="Response_reg"/>
    <property type="match status" value="1"/>
</dbReference>
<protein>
    <recommendedName>
        <fullName evidence="6">Response regulatory domain-containing protein</fullName>
    </recommendedName>
</protein>
<dbReference type="EMBL" id="JAYMYQ010000002">
    <property type="protein sequence ID" value="KAK7350560.1"/>
    <property type="molecule type" value="Genomic_DNA"/>
</dbReference>
<accession>A0AAN9M945</accession>
<evidence type="ECO:0000256" key="1">
    <source>
        <dbReference type="ARBA" id="ARBA00004123"/>
    </source>
</evidence>
<dbReference type="FunFam" id="1.10.10.60:FF:000007">
    <property type="entry name" value="Two-component response regulator"/>
    <property type="match status" value="1"/>
</dbReference>
<dbReference type="GO" id="GO:0005634">
    <property type="term" value="C:nucleus"/>
    <property type="evidence" value="ECO:0007669"/>
    <property type="project" value="UniProtKB-SubCell"/>
</dbReference>
<dbReference type="PANTHER" id="PTHR46328">
    <property type="entry name" value="FAR-RED IMPAIRED RESPONSIVE (FAR1) FAMILY PROTEIN-RELATED"/>
    <property type="match status" value="1"/>
</dbReference>
<dbReference type="SUPFAM" id="SSF46689">
    <property type="entry name" value="Homeodomain-like"/>
    <property type="match status" value="1"/>
</dbReference>
<organism evidence="7 8">
    <name type="scientific">Canavalia gladiata</name>
    <name type="common">Sword bean</name>
    <name type="synonym">Dolichos gladiatus</name>
    <dbReference type="NCBI Taxonomy" id="3824"/>
    <lineage>
        <taxon>Eukaryota</taxon>
        <taxon>Viridiplantae</taxon>
        <taxon>Streptophyta</taxon>
        <taxon>Embryophyta</taxon>
        <taxon>Tracheophyta</taxon>
        <taxon>Spermatophyta</taxon>
        <taxon>Magnoliopsida</taxon>
        <taxon>eudicotyledons</taxon>
        <taxon>Gunneridae</taxon>
        <taxon>Pentapetalae</taxon>
        <taxon>rosids</taxon>
        <taxon>fabids</taxon>
        <taxon>Fabales</taxon>
        <taxon>Fabaceae</taxon>
        <taxon>Papilionoideae</taxon>
        <taxon>50 kb inversion clade</taxon>
        <taxon>NPAAA clade</taxon>
        <taxon>indigoferoid/millettioid clade</taxon>
        <taxon>Phaseoleae</taxon>
        <taxon>Canavalia</taxon>
    </lineage>
</organism>
<feature type="domain" description="Response regulatory" evidence="6">
    <location>
        <begin position="21"/>
        <end position="136"/>
    </location>
</feature>
<dbReference type="PANTHER" id="PTHR46328:SF15">
    <property type="entry name" value="PROTEIN FAR1-RELATED SEQUENCE 5-LIKE"/>
    <property type="match status" value="1"/>
</dbReference>
<keyword evidence="4" id="KW-0539">Nucleus</keyword>
<dbReference type="SMART" id="SM00448">
    <property type="entry name" value="REC"/>
    <property type="match status" value="1"/>
</dbReference>
<comment type="subcellular location">
    <subcellularLocation>
        <location evidence="1">Nucleus</location>
    </subcellularLocation>
</comment>
<dbReference type="GO" id="GO:0000160">
    <property type="term" value="P:phosphorelay signal transduction system"/>
    <property type="evidence" value="ECO:0007669"/>
    <property type="project" value="InterPro"/>
</dbReference>
<evidence type="ECO:0000259" key="6">
    <source>
        <dbReference type="PROSITE" id="PS50110"/>
    </source>
</evidence>
<gene>
    <name evidence="7" type="ORF">VNO77_09308</name>
</gene>
<dbReference type="InterPro" id="IPR004330">
    <property type="entry name" value="FAR1_DNA_bnd_dom"/>
</dbReference>
<evidence type="ECO:0000256" key="5">
    <source>
        <dbReference type="PROSITE-ProRule" id="PRU00169"/>
    </source>
</evidence>
<proteinExistence type="predicted"/>
<evidence type="ECO:0000256" key="2">
    <source>
        <dbReference type="ARBA" id="ARBA00023015"/>
    </source>
</evidence>
<comment type="caution">
    <text evidence="7">The sequence shown here is derived from an EMBL/GenBank/DDBJ whole genome shotgun (WGS) entry which is preliminary data.</text>
</comment>
<dbReference type="NCBIfam" id="TIGR01557">
    <property type="entry name" value="myb_SHAQKYF"/>
    <property type="match status" value="1"/>
</dbReference>
<comment type="caution">
    <text evidence="5">Lacks conserved residue(s) required for the propagation of feature annotation.</text>
</comment>
<evidence type="ECO:0000313" key="7">
    <source>
        <dbReference type="EMBL" id="KAK7350560.1"/>
    </source>
</evidence>
<evidence type="ECO:0000256" key="3">
    <source>
        <dbReference type="ARBA" id="ARBA00023163"/>
    </source>
</evidence>
<dbReference type="InterPro" id="IPR011006">
    <property type="entry name" value="CheY-like_superfamily"/>
</dbReference>
<name>A0AAN9M945_CANGL</name>
<dbReference type="SUPFAM" id="SSF52172">
    <property type="entry name" value="CheY-like"/>
    <property type="match status" value="1"/>
</dbReference>
<dbReference type="Gene3D" id="1.10.10.60">
    <property type="entry name" value="Homeodomain-like"/>
    <property type="match status" value="1"/>
</dbReference>